<feature type="domain" description="4Fe-4S ferredoxin-type" evidence="12">
    <location>
        <begin position="286"/>
        <end position="315"/>
    </location>
</feature>
<dbReference type="PROSITE" id="PS51656">
    <property type="entry name" value="4FE4S"/>
    <property type="match status" value="1"/>
</dbReference>
<dbReference type="PANTHER" id="PTHR43560">
    <property type="entry name" value="ION-TRANSLOCATING OXIDOREDUCTASE COMPLEX SUBUNIT B"/>
    <property type="match status" value="1"/>
</dbReference>
<dbReference type="Gene3D" id="1.10.15.40">
    <property type="entry name" value="Electron transport complex subunit B, putative Fe-S cluster"/>
    <property type="match status" value="1"/>
</dbReference>
<dbReference type="Pfam" id="PF04060">
    <property type="entry name" value="FeS"/>
    <property type="match status" value="1"/>
</dbReference>
<dbReference type="RefSeq" id="WP_013277527.1">
    <property type="nucleotide sequence ID" value="NC_014378.1"/>
</dbReference>
<dbReference type="PROSITE" id="PS51379">
    <property type="entry name" value="4FE4S_FER_2"/>
    <property type="match status" value="8"/>
</dbReference>
<keyword evidence="15" id="KW-1185">Reference proteome</keyword>
<feature type="binding site" evidence="10">
    <location>
        <position position="54"/>
    </location>
    <ligand>
        <name>[4Fe-4S] cluster</name>
        <dbReference type="ChEBI" id="CHEBI:49883"/>
        <label>1</label>
    </ligand>
</feature>
<feature type="binding site" evidence="10">
    <location>
        <position position="143"/>
    </location>
    <ligand>
        <name>[4Fe-4S] cluster</name>
        <dbReference type="ChEBI" id="CHEBI:49883"/>
        <label>2</label>
    </ligand>
</feature>
<dbReference type="GO" id="GO:0005886">
    <property type="term" value="C:plasma membrane"/>
    <property type="evidence" value="ECO:0007669"/>
    <property type="project" value="UniProtKB-SubCell"/>
</dbReference>
<dbReference type="GO" id="GO:0009055">
    <property type="term" value="F:electron transfer activity"/>
    <property type="evidence" value="ECO:0007669"/>
    <property type="project" value="InterPro"/>
</dbReference>
<evidence type="ECO:0000256" key="3">
    <source>
        <dbReference type="ARBA" id="ARBA00022723"/>
    </source>
</evidence>
<comment type="function">
    <text evidence="10">Part of a membrane-bound complex that couples electron transfer with translocation of ions across the membrane.</text>
</comment>
<evidence type="ECO:0000256" key="5">
    <source>
        <dbReference type="ARBA" id="ARBA00022967"/>
    </source>
</evidence>
<dbReference type="InterPro" id="IPR010207">
    <property type="entry name" value="Elect_transpt_cplx_RnfB/RsxB"/>
</dbReference>
<evidence type="ECO:0000256" key="2">
    <source>
        <dbReference type="ARBA" id="ARBA00022485"/>
    </source>
</evidence>
<feature type="binding site" evidence="10">
    <location>
        <position position="179"/>
    </location>
    <ligand>
        <name>[4Fe-4S] cluster</name>
        <dbReference type="ChEBI" id="CHEBI:49883"/>
        <label>3</label>
    </ligand>
</feature>
<dbReference type="Gene3D" id="3.30.70.20">
    <property type="match status" value="4"/>
</dbReference>
<keyword evidence="1 10" id="KW-0813">Transport</keyword>
<comment type="caution">
    <text evidence="10">Lacks conserved residue(s) required for the propagation of feature annotation.</text>
</comment>
<feature type="region of interest" description="Disordered" evidence="11">
    <location>
        <begin position="343"/>
        <end position="363"/>
    </location>
</feature>
<evidence type="ECO:0000256" key="6">
    <source>
        <dbReference type="ARBA" id="ARBA00022982"/>
    </source>
</evidence>
<keyword evidence="10" id="KW-1003">Cell membrane</keyword>
<feature type="domain" description="4Fe-4S" evidence="13">
    <location>
        <begin position="34"/>
        <end position="93"/>
    </location>
</feature>
<dbReference type="KEGG" id="aar:Acear_0538"/>
<dbReference type="GO" id="GO:0022900">
    <property type="term" value="P:electron transport chain"/>
    <property type="evidence" value="ECO:0007669"/>
    <property type="project" value="UniProtKB-UniRule"/>
</dbReference>
<comment type="cofactor">
    <cofactor evidence="10">
        <name>[4Fe-4S] cluster</name>
        <dbReference type="ChEBI" id="CHEBI:49883"/>
    </cofactor>
    <text evidence="10">Binds 3 [4Fe-4S] clusters.</text>
</comment>
<feature type="domain" description="4Fe-4S ferredoxin-type" evidence="12">
    <location>
        <begin position="127"/>
        <end position="163"/>
    </location>
</feature>
<dbReference type="GO" id="GO:0046872">
    <property type="term" value="F:metal ion binding"/>
    <property type="evidence" value="ECO:0007669"/>
    <property type="project" value="UniProtKB-KW"/>
</dbReference>
<evidence type="ECO:0000256" key="11">
    <source>
        <dbReference type="SAM" id="MobiDB-lite"/>
    </source>
</evidence>
<organism evidence="14 15">
    <name type="scientific">Acetohalobium arabaticum (strain ATCC 49924 / DSM 5501 / Z-7288)</name>
    <dbReference type="NCBI Taxonomy" id="574087"/>
    <lineage>
        <taxon>Bacteria</taxon>
        <taxon>Bacillati</taxon>
        <taxon>Bacillota</taxon>
        <taxon>Clostridia</taxon>
        <taxon>Halanaerobiales</taxon>
        <taxon>Halobacteroidaceae</taxon>
        <taxon>Acetohalobium</taxon>
    </lineage>
</organism>
<dbReference type="InterPro" id="IPR050395">
    <property type="entry name" value="4Fe4S_Ferredoxin_RnfB"/>
</dbReference>
<feature type="domain" description="4Fe-4S ferredoxin-type" evidence="12">
    <location>
        <begin position="365"/>
        <end position="394"/>
    </location>
</feature>
<feature type="domain" description="4Fe-4S ferredoxin-type" evidence="12">
    <location>
        <begin position="316"/>
        <end position="346"/>
    </location>
</feature>
<gene>
    <name evidence="10" type="primary">rnfB</name>
    <name evidence="14" type="ordered locus">Acear_0538</name>
</gene>
<dbReference type="PROSITE" id="PS00198">
    <property type="entry name" value="4FE4S_FER_1"/>
    <property type="match status" value="6"/>
</dbReference>
<feature type="domain" description="4Fe-4S ferredoxin-type" evidence="12">
    <location>
        <begin position="164"/>
        <end position="193"/>
    </location>
</feature>
<evidence type="ECO:0000313" key="14">
    <source>
        <dbReference type="EMBL" id="ADL12081.1"/>
    </source>
</evidence>
<accession>D9QV22</accession>
<keyword evidence="9 10" id="KW-0472">Membrane</keyword>
<dbReference type="PANTHER" id="PTHR43560:SF1">
    <property type="entry name" value="ION-TRANSLOCATING OXIDOREDUCTASE COMPLEX SUBUNIT B"/>
    <property type="match status" value="1"/>
</dbReference>
<evidence type="ECO:0000256" key="9">
    <source>
        <dbReference type="ARBA" id="ARBA00023136"/>
    </source>
</evidence>
<keyword evidence="4 10" id="KW-0677">Repeat</keyword>
<feature type="domain" description="4Fe-4S ferredoxin-type" evidence="12">
    <location>
        <begin position="238"/>
        <end position="267"/>
    </location>
</feature>
<proteinExistence type="inferred from homology"/>
<dbReference type="NCBIfam" id="TIGR01944">
    <property type="entry name" value="rnfB"/>
    <property type="match status" value="1"/>
</dbReference>
<dbReference type="HOGENOM" id="CLU_053470_0_0_9"/>
<dbReference type="GO" id="GO:0051539">
    <property type="term" value="F:4 iron, 4 sulfur cluster binding"/>
    <property type="evidence" value="ECO:0007669"/>
    <property type="project" value="UniProtKB-UniRule"/>
</dbReference>
<dbReference type="AlphaFoldDB" id="D9QV22"/>
<evidence type="ECO:0000256" key="1">
    <source>
        <dbReference type="ARBA" id="ARBA00022448"/>
    </source>
</evidence>
<dbReference type="eggNOG" id="COG2878">
    <property type="taxonomic scope" value="Bacteria"/>
</dbReference>
<feature type="domain" description="4Fe-4S ferredoxin-type" evidence="12">
    <location>
        <begin position="206"/>
        <end position="237"/>
    </location>
</feature>
<dbReference type="HAMAP" id="MF_00463">
    <property type="entry name" value="RsxB_RnfB"/>
    <property type="match status" value="1"/>
</dbReference>
<feature type="binding site" evidence="10">
    <location>
        <position position="76"/>
    </location>
    <ligand>
        <name>[4Fe-4S] cluster</name>
        <dbReference type="ChEBI" id="CHEBI:49883"/>
        <label>1</label>
    </ligand>
</feature>
<evidence type="ECO:0000313" key="15">
    <source>
        <dbReference type="Proteomes" id="UP000001661"/>
    </source>
</evidence>
<dbReference type="EC" id="7.-.-.-" evidence="10"/>
<dbReference type="Pfam" id="PF12838">
    <property type="entry name" value="Fer4_7"/>
    <property type="match status" value="4"/>
</dbReference>
<evidence type="ECO:0000256" key="8">
    <source>
        <dbReference type="ARBA" id="ARBA00023014"/>
    </source>
</evidence>
<keyword evidence="6 10" id="KW-0249">Electron transport</keyword>
<sequence>MDLSLFKVSIPSMGVMGAIFAGGLAIASSKLAVEVDPRIEEIEEVLPGANCGACGEPGCSSFAEAVVNGNAEINGCPVGGSEVAGEIAEIMGVESGDSVRRIATLLCKGGDEETFARSEYRGIESCKAADIAGGGNKSCVYGCLGFGDCEAVCSFDAIKMNENGLPEVIADECTGCGNCVEECPKGLFTLVEEGQEVFIHCSSHSGGKDVKEACKTGCIGCGVCETKCPVDAITIEDNLAVIDYEECINCGVCAEACPMDTIEAPKAKDQVSAVDETEETDTGDDRECSIYITEECVGCGVCVEECPVDAISSEDGEIHNIDPEVCIECENCVEVCPTDAIQSKEGETEEAEKTNSNDAAEEDDHECSIYITEECVGCGVCVEECPVDAISGEDGEIHNIDPEVCIECENCVEVCPTEAIETE</sequence>
<dbReference type="InterPro" id="IPR017896">
    <property type="entry name" value="4Fe4S_Fe-S-bd"/>
</dbReference>
<dbReference type="CDD" id="cd10549">
    <property type="entry name" value="MtMvhB_like"/>
    <property type="match status" value="3"/>
</dbReference>
<feature type="binding site" evidence="10">
    <location>
        <position position="153"/>
    </location>
    <ligand>
        <name>[4Fe-4S] cluster</name>
        <dbReference type="ChEBI" id="CHEBI:49883"/>
        <label>3</label>
    </ligand>
</feature>
<dbReference type="InterPro" id="IPR007202">
    <property type="entry name" value="4Fe-4S_dom"/>
</dbReference>
<feature type="binding site" evidence="10">
    <location>
        <position position="176"/>
    </location>
    <ligand>
        <name>[4Fe-4S] cluster</name>
        <dbReference type="ChEBI" id="CHEBI:49883"/>
        <label>3</label>
    </ligand>
</feature>
<dbReference type="SUPFAM" id="SSF54862">
    <property type="entry name" value="4Fe-4S ferredoxins"/>
    <property type="match status" value="4"/>
</dbReference>
<feature type="binding site" evidence="10">
    <location>
        <position position="139"/>
    </location>
    <ligand>
        <name>[4Fe-4S] cluster</name>
        <dbReference type="ChEBI" id="CHEBI:49883"/>
        <label>2</label>
    </ligand>
</feature>
<keyword evidence="5 10" id="KW-1278">Translocase</keyword>
<evidence type="ECO:0000256" key="10">
    <source>
        <dbReference type="HAMAP-Rule" id="MF_00463"/>
    </source>
</evidence>
<feature type="binding site" evidence="10">
    <location>
        <position position="183"/>
    </location>
    <ligand>
        <name>[4Fe-4S] cluster</name>
        <dbReference type="ChEBI" id="CHEBI:49883"/>
        <label>2</label>
    </ligand>
</feature>
<dbReference type="InterPro" id="IPR017900">
    <property type="entry name" value="4Fe4S_Fe_S_CS"/>
</dbReference>
<protein>
    <recommendedName>
        <fullName evidence="10">Ion-translocating oxidoreductase complex subunit B</fullName>
        <ecNumber evidence="10">7.-.-.-</ecNumber>
    </recommendedName>
    <alternativeName>
        <fullName evidence="10">Rnf electron transport complex subunit B</fullName>
    </alternativeName>
</protein>
<feature type="domain" description="4Fe-4S ferredoxin-type" evidence="12">
    <location>
        <begin position="395"/>
        <end position="423"/>
    </location>
</feature>
<dbReference type="OrthoDB" id="9789936at2"/>
<evidence type="ECO:0000256" key="4">
    <source>
        <dbReference type="ARBA" id="ARBA00022737"/>
    </source>
</evidence>
<evidence type="ECO:0000259" key="12">
    <source>
        <dbReference type="PROSITE" id="PS51379"/>
    </source>
</evidence>
<feature type="binding site" evidence="10">
    <location>
        <position position="51"/>
    </location>
    <ligand>
        <name>[4Fe-4S] cluster</name>
        <dbReference type="ChEBI" id="CHEBI:49883"/>
        <label>1</label>
    </ligand>
</feature>
<evidence type="ECO:0000259" key="13">
    <source>
        <dbReference type="PROSITE" id="PS51656"/>
    </source>
</evidence>
<feature type="binding site" evidence="10">
    <location>
        <position position="173"/>
    </location>
    <ligand>
        <name>[4Fe-4S] cluster</name>
        <dbReference type="ChEBI" id="CHEBI:49883"/>
        <label>3</label>
    </ligand>
</feature>
<dbReference type="STRING" id="574087.Acear_0538"/>
<comment type="similarity">
    <text evidence="10">Belongs to the 4Fe4S bacterial-type ferredoxin family. RnfB subfamily.</text>
</comment>
<feature type="region of interest" description="Hydrophobic" evidence="10">
    <location>
        <begin position="1"/>
        <end position="28"/>
    </location>
</feature>
<reference evidence="14 15" key="1">
    <citation type="journal article" date="2010" name="Stand. Genomic Sci.">
        <title>Complete genome sequence of Acetohalobium arabaticum type strain (Z-7288).</title>
        <authorList>
            <person name="Sikorski J."/>
            <person name="Lapidus A."/>
            <person name="Chertkov O."/>
            <person name="Lucas S."/>
            <person name="Copeland A."/>
            <person name="Glavina Del Rio T."/>
            <person name="Nolan M."/>
            <person name="Tice H."/>
            <person name="Cheng J.F."/>
            <person name="Han C."/>
            <person name="Brambilla E."/>
            <person name="Pitluck S."/>
            <person name="Liolios K."/>
            <person name="Ivanova N."/>
            <person name="Mavromatis K."/>
            <person name="Mikhailova N."/>
            <person name="Pati A."/>
            <person name="Bruce D."/>
            <person name="Detter C."/>
            <person name="Tapia R."/>
            <person name="Goodwin L."/>
            <person name="Chen A."/>
            <person name="Palaniappan K."/>
            <person name="Land M."/>
            <person name="Hauser L."/>
            <person name="Chang Y.J."/>
            <person name="Jeffries C.D."/>
            <person name="Rohde M."/>
            <person name="Goker M."/>
            <person name="Spring S."/>
            <person name="Woyke T."/>
            <person name="Bristow J."/>
            <person name="Eisen J.A."/>
            <person name="Markowitz V."/>
            <person name="Hugenholtz P."/>
            <person name="Kyrpides N.C."/>
            <person name="Klenk H.P."/>
        </authorList>
    </citation>
    <scope>NUCLEOTIDE SEQUENCE [LARGE SCALE GENOMIC DNA]</scope>
    <source>
        <strain evidence="15">ATCC 49924 / DSM 5501 / Z-7288</strain>
    </source>
</reference>
<evidence type="ECO:0000256" key="7">
    <source>
        <dbReference type="ARBA" id="ARBA00023004"/>
    </source>
</evidence>
<feature type="binding site" evidence="10">
    <location>
        <position position="149"/>
    </location>
    <ligand>
        <name>[4Fe-4S] cluster</name>
        <dbReference type="ChEBI" id="CHEBI:49883"/>
        <label>2</label>
    </ligand>
</feature>
<name>D9QV22_ACEAZ</name>
<keyword evidence="2 10" id="KW-0004">4Fe-4S</keyword>
<dbReference type="EMBL" id="CP002105">
    <property type="protein sequence ID" value="ADL12081.1"/>
    <property type="molecule type" value="Genomic_DNA"/>
</dbReference>
<dbReference type="Proteomes" id="UP000001661">
    <property type="component" value="Chromosome"/>
</dbReference>
<dbReference type="eggNOG" id="COG2768">
    <property type="taxonomic scope" value="Bacteria"/>
</dbReference>
<feature type="compositionally biased region" description="Basic and acidic residues" evidence="11">
    <location>
        <begin position="343"/>
        <end position="355"/>
    </location>
</feature>
<feature type="binding site" evidence="10">
    <location>
        <position position="59"/>
    </location>
    <ligand>
        <name>[4Fe-4S] cluster</name>
        <dbReference type="ChEBI" id="CHEBI:49883"/>
        <label>1</label>
    </ligand>
</feature>
<keyword evidence="3 10" id="KW-0479">Metal-binding</keyword>
<comment type="subcellular location">
    <subcellularLocation>
        <location evidence="10">Cell membrane</location>
    </subcellularLocation>
</comment>
<keyword evidence="8 10" id="KW-0411">Iron-sulfur</keyword>
<comment type="subunit">
    <text evidence="10">The complex is composed of six subunits: RnfA, RnfB, RnfC, RnfD, RnfE and RnfG.</text>
</comment>
<keyword evidence="7 10" id="KW-0408">Iron</keyword>